<keyword evidence="1" id="KW-0812">Transmembrane</keyword>
<evidence type="ECO:0000313" key="2">
    <source>
        <dbReference type="EMBL" id="KUM47229.1"/>
    </source>
</evidence>
<evidence type="ECO:0000313" key="4">
    <source>
        <dbReference type="EMBL" id="KUM49716.1"/>
    </source>
</evidence>
<sequence>MLLCRITRTHLTLLSLLLQIIAIRLCRLLTLLLRMRSLRRSIVLLSHTVIDVAIALLL</sequence>
<keyword evidence="1" id="KW-0472">Membrane</keyword>
<reference evidence="4" key="1">
    <citation type="journal article" date="2015" name="Genome Biol. Evol.">
        <title>Organellar Genomes of White Spruce (Picea glauca): Assembly and Annotation.</title>
        <authorList>
            <person name="Jackman S.D."/>
            <person name="Warren R.L."/>
            <person name="Gibb E.A."/>
            <person name="Vandervalk B.P."/>
            <person name="Mohamadi H."/>
            <person name="Chu J."/>
            <person name="Raymond A."/>
            <person name="Pleasance S."/>
            <person name="Coope R."/>
            <person name="Wildung M.R."/>
            <person name="Ritland C.E."/>
            <person name="Bousquet J."/>
            <person name="Jones S.J."/>
            <person name="Bohlmann J."/>
            <person name="Birol I."/>
        </authorList>
    </citation>
    <scope>NUCLEOTIDE SEQUENCE [LARGE SCALE GENOMIC DNA]</scope>
    <source>
        <tissue evidence="4">Flushing bud</tissue>
    </source>
</reference>
<comment type="caution">
    <text evidence="4">The sequence shown here is derived from an EMBL/GenBank/DDBJ whole genome shotgun (WGS) entry which is preliminary data.</text>
</comment>
<geneLocation type="mitochondrion" evidence="4"/>
<gene>
    <name evidence="4" type="ORF">ABT39_MTgene2943</name>
    <name evidence="3" type="ORF">ABT39_MTgene4086</name>
    <name evidence="2" type="ORF">ABT39_MTgene6235</name>
</gene>
<feature type="transmembrane region" description="Helical" evidence="1">
    <location>
        <begin position="12"/>
        <end position="33"/>
    </location>
</feature>
<organism evidence="4">
    <name type="scientific">Picea glauca</name>
    <name type="common">White spruce</name>
    <name type="synonym">Pinus glauca</name>
    <dbReference type="NCBI Taxonomy" id="3330"/>
    <lineage>
        <taxon>Eukaryota</taxon>
        <taxon>Viridiplantae</taxon>
        <taxon>Streptophyta</taxon>
        <taxon>Embryophyta</taxon>
        <taxon>Tracheophyta</taxon>
        <taxon>Spermatophyta</taxon>
        <taxon>Pinopsida</taxon>
        <taxon>Pinidae</taxon>
        <taxon>Conifers I</taxon>
        <taxon>Pinales</taxon>
        <taxon>Pinaceae</taxon>
        <taxon>Picea</taxon>
    </lineage>
</organism>
<evidence type="ECO:0000256" key="1">
    <source>
        <dbReference type="SAM" id="Phobius"/>
    </source>
</evidence>
<protein>
    <submittedName>
        <fullName evidence="4">Uncharacterized protein</fullName>
    </submittedName>
</protein>
<dbReference type="EMBL" id="LKAM01000004">
    <property type="protein sequence ID" value="KUM48750.1"/>
    <property type="molecule type" value="Genomic_DNA"/>
</dbReference>
<evidence type="ECO:0000313" key="3">
    <source>
        <dbReference type="EMBL" id="KUM48750.1"/>
    </source>
</evidence>
<keyword evidence="4" id="KW-0496">Mitochondrion</keyword>
<proteinExistence type="predicted"/>
<accession>A0A117NIC1</accession>
<name>A0A117NIC1_PICGL</name>
<dbReference type="EMBL" id="LKAM01000002">
    <property type="protein sequence ID" value="KUM49716.1"/>
    <property type="molecule type" value="Genomic_DNA"/>
</dbReference>
<keyword evidence="1" id="KW-1133">Transmembrane helix</keyword>
<dbReference type="AlphaFoldDB" id="A0A117NIC1"/>
<dbReference type="EMBL" id="LKAM01000008">
    <property type="protein sequence ID" value="KUM47229.1"/>
    <property type="molecule type" value="Genomic_DNA"/>
</dbReference>